<dbReference type="InterPro" id="IPR044946">
    <property type="entry name" value="Restrct_endonuc_typeI_TRD_sf"/>
</dbReference>
<reference evidence="3" key="1">
    <citation type="journal article" date="2012" name="PLoS ONE">
        <title>Gene sets for utilization of primary and secondary nutrition supplies in the distal gut of endangered iberian lynx.</title>
        <authorList>
            <person name="Alcaide M."/>
            <person name="Messina E."/>
            <person name="Richter M."/>
            <person name="Bargiela R."/>
            <person name="Peplies J."/>
            <person name="Huws S.A."/>
            <person name="Newbold C.J."/>
            <person name="Golyshin P.N."/>
            <person name="Simon M.A."/>
            <person name="Lopez G."/>
            <person name="Yakimov M.M."/>
            <person name="Ferrer M."/>
        </authorList>
    </citation>
    <scope>NUCLEOTIDE SEQUENCE</scope>
</reference>
<dbReference type="SUPFAM" id="SSF116734">
    <property type="entry name" value="DNA methylase specificity domain"/>
    <property type="match status" value="1"/>
</dbReference>
<dbReference type="Gene3D" id="3.90.220.20">
    <property type="entry name" value="DNA methylase specificity domains"/>
    <property type="match status" value="1"/>
</dbReference>
<comment type="caution">
    <text evidence="3">The sequence shown here is derived from an EMBL/GenBank/DDBJ whole genome shotgun (WGS) entry which is preliminary data.</text>
</comment>
<keyword evidence="2" id="KW-0238">DNA-binding</keyword>
<evidence type="ECO:0000313" key="3">
    <source>
        <dbReference type="EMBL" id="EJX01239.1"/>
    </source>
</evidence>
<gene>
    <name evidence="3" type="ORF">EVA_10654</name>
</gene>
<evidence type="ECO:0000256" key="2">
    <source>
        <dbReference type="ARBA" id="ARBA00023125"/>
    </source>
</evidence>
<protein>
    <submittedName>
        <fullName evidence="3">Uncharacterized protein</fullName>
    </submittedName>
</protein>
<dbReference type="EMBL" id="AMCI01003036">
    <property type="protein sequence ID" value="EJX01239.1"/>
    <property type="molecule type" value="Genomic_DNA"/>
</dbReference>
<dbReference type="AlphaFoldDB" id="J9G315"/>
<sequence length="80" mass="9437">MEKYNSYKNSGIDWLGEIPSHWKLYRLKHFILIKKGIKPKGLTFDQIDYPYLSMSLLRSREGKETEYPTSNKGLLLVEDN</sequence>
<dbReference type="GO" id="GO:0009307">
    <property type="term" value="P:DNA restriction-modification system"/>
    <property type="evidence" value="ECO:0007669"/>
    <property type="project" value="UniProtKB-KW"/>
</dbReference>
<feature type="non-terminal residue" evidence="3">
    <location>
        <position position="80"/>
    </location>
</feature>
<keyword evidence="1" id="KW-0680">Restriction system</keyword>
<accession>J9G315</accession>
<proteinExistence type="predicted"/>
<organism evidence="3">
    <name type="scientific">gut metagenome</name>
    <dbReference type="NCBI Taxonomy" id="749906"/>
    <lineage>
        <taxon>unclassified sequences</taxon>
        <taxon>metagenomes</taxon>
        <taxon>organismal metagenomes</taxon>
    </lineage>
</organism>
<name>J9G315_9ZZZZ</name>
<dbReference type="GO" id="GO:0003677">
    <property type="term" value="F:DNA binding"/>
    <property type="evidence" value="ECO:0007669"/>
    <property type="project" value="UniProtKB-KW"/>
</dbReference>
<evidence type="ECO:0000256" key="1">
    <source>
        <dbReference type="ARBA" id="ARBA00022747"/>
    </source>
</evidence>